<gene>
    <name evidence="3" type="ORF">JCGZ_20290</name>
</gene>
<evidence type="ECO:0000313" key="4">
    <source>
        <dbReference type="Proteomes" id="UP000027138"/>
    </source>
</evidence>
<dbReference type="Proteomes" id="UP000027138">
    <property type="component" value="Unassembled WGS sequence"/>
</dbReference>
<sequence>MGSFGDEDVQVLHNQSSDEHYEDMDKGWARQETFEGHEGNRAVGEDSIMMYEESFRSGVRFPLSEPLRSFLNDYNITIRQFHLNVLRLSCSIIALACKKGHSLTAQVVRELYHFSVRSNKDHCFLQAKNNYNIFSRKSKISSLKNWKSKFFFVKCPGRFGVPIRRSEDQLHHLPASPTPYYQICVQLIKEMAPKKSKSSKMAKVAEVMKRKVVTESAEKEAPSVAINANSVNFTRITKLNGDCTEMEVKKNKMEDTVKSAEVLMKEQEAQHKADITAWEVDIDKRKGENWGLLNRNKDLESKMKEMENKLQKLRDEKGWINDVYPDGGDENEEEEGNVDRLVDYSSLLRVDTKVSADIHPISSEGRGAAEDGSFEKNT</sequence>
<evidence type="ECO:0000313" key="3">
    <source>
        <dbReference type="EMBL" id="KDP27302.1"/>
    </source>
</evidence>
<feature type="coiled-coil region" evidence="1">
    <location>
        <begin position="250"/>
        <end position="323"/>
    </location>
</feature>
<name>A0A067JTU5_JATCU</name>
<proteinExistence type="predicted"/>
<accession>A0A067JTU5</accession>
<dbReference type="OrthoDB" id="671678at2759"/>
<evidence type="ECO:0000256" key="2">
    <source>
        <dbReference type="SAM" id="MobiDB-lite"/>
    </source>
</evidence>
<keyword evidence="1" id="KW-0175">Coiled coil</keyword>
<dbReference type="AlphaFoldDB" id="A0A067JTU5"/>
<reference evidence="3 4" key="1">
    <citation type="journal article" date="2014" name="PLoS ONE">
        <title>Global Analysis of Gene Expression Profiles in Physic Nut (Jatropha curcas L.) Seedlings Exposed to Salt Stress.</title>
        <authorList>
            <person name="Zhang L."/>
            <person name="Zhang C."/>
            <person name="Wu P."/>
            <person name="Chen Y."/>
            <person name="Li M."/>
            <person name="Jiang H."/>
            <person name="Wu G."/>
        </authorList>
    </citation>
    <scope>NUCLEOTIDE SEQUENCE [LARGE SCALE GENOMIC DNA]</scope>
    <source>
        <strain evidence="4">cv. GZQX0401</strain>
        <tissue evidence="3">Young leaves</tissue>
    </source>
</reference>
<protein>
    <submittedName>
        <fullName evidence="3">Uncharacterized protein</fullName>
    </submittedName>
</protein>
<evidence type="ECO:0000256" key="1">
    <source>
        <dbReference type="SAM" id="Coils"/>
    </source>
</evidence>
<keyword evidence="4" id="KW-1185">Reference proteome</keyword>
<organism evidence="3 4">
    <name type="scientific">Jatropha curcas</name>
    <name type="common">Barbados nut</name>
    <dbReference type="NCBI Taxonomy" id="180498"/>
    <lineage>
        <taxon>Eukaryota</taxon>
        <taxon>Viridiplantae</taxon>
        <taxon>Streptophyta</taxon>
        <taxon>Embryophyta</taxon>
        <taxon>Tracheophyta</taxon>
        <taxon>Spermatophyta</taxon>
        <taxon>Magnoliopsida</taxon>
        <taxon>eudicotyledons</taxon>
        <taxon>Gunneridae</taxon>
        <taxon>Pentapetalae</taxon>
        <taxon>rosids</taxon>
        <taxon>fabids</taxon>
        <taxon>Malpighiales</taxon>
        <taxon>Euphorbiaceae</taxon>
        <taxon>Crotonoideae</taxon>
        <taxon>Jatropheae</taxon>
        <taxon>Jatropha</taxon>
    </lineage>
</organism>
<feature type="compositionally biased region" description="Basic and acidic residues" evidence="2">
    <location>
        <begin position="367"/>
        <end position="378"/>
    </location>
</feature>
<feature type="region of interest" description="Disordered" evidence="2">
    <location>
        <begin position="355"/>
        <end position="378"/>
    </location>
</feature>
<dbReference type="EMBL" id="KK914858">
    <property type="protein sequence ID" value="KDP27302.1"/>
    <property type="molecule type" value="Genomic_DNA"/>
</dbReference>